<reference evidence="2" key="1">
    <citation type="submission" date="2016-11" db="UniProtKB">
        <authorList>
            <consortium name="WormBaseParasite"/>
        </authorList>
    </citation>
    <scope>IDENTIFICATION</scope>
    <source>
        <strain evidence="2">KR3021</strain>
    </source>
</reference>
<accession>A0AC35TMU0</accession>
<dbReference type="Proteomes" id="UP000095286">
    <property type="component" value="Unplaced"/>
</dbReference>
<name>A0AC35TMU0_9BILA</name>
<evidence type="ECO:0000313" key="1">
    <source>
        <dbReference type="Proteomes" id="UP000095286"/>
    </source>
</evidence>
<proteinExistence type="predicted"/>
<evidence type="ECO:0000313" key="2">
    <source>
        <dbReference type="WBParaSite" id="RSKR_0000231750.1"/>
    </source>
</evidence>
<dbReference type="WBParaSite" id="RSKR_0000231750.1">
    <property type="protein sequence ID" value="RSKR_0000231750.1"/>
    <property type="gene ID" value="RSKR_0000231750"/>
</dbReference>
<protein>
    <submittedName>
        <fullName evidence="2">Transmembrane protein</fullName>
    </submittedName>
</protein>
<sequence length="313" mass="36770">MKYIKKQFLITGFICITLKDLVSKLQFCYSIFAVILIFLSLHVSTKSDDSKLRNKAYMVNSNLKMAFCSLNKDFSNMVFESTCYLQKPEFFLKNKHLLNSKKGSSQICSNIKYSYKNISEIAEVFDKNHNFYNDFKLNAFVRDPVERLIDTYIEQCVTKKTTCNGCGRDLKCVVEGLYKKLIKFSNGKIKETSLTVIDQQLSLQSWSVLCFIFLYILSIIIRTYLSILRSRNATQDQILYIKKQYSKDVSLGSTLSQQLRSNLYNMLKIDPRMRFLLYKIYYYDYFEMNIDMPVWLKEVEVSKGTPKPYICQF</sequence>
<organism evidence="1 2">
    <name type="scientific">Rhabditophanes sp. KR3021</name>
    <dbReference type="NCBI Taxonomy" id="114890"/>
    <lineage>
        <taxon>Eukaryota</taxon>
        <taxon>Metazoa</taxon>
        <taxon>Ecdysozoa</taxon>
        <taxon>Nematoda</taxon>
        <taxon>Chromadorea</taxon>
        <taxon>Rhabditida</taxon>
        <taxon>Tylenchina</taxon>
        <taxon>Panagrolaimomorpha</taxon>
        <taxon>Strongyloidoidea</taxon>
        <taxon>Alloionematidae</taxon>
        <taxon>Rhabditophanes</taxon>
    </lineage>
</organism>